<evidence type="ECO:0000256" key="7">
    <source>
        <dbReference type="SAM" id="MobiDB-lite"/>
    </source>
</evidence>
<dbReference type="eggNOG" id="COG0022">
    <property type="taxonomic scope" value="Bacteria"/>
</dbReference>
<keyword evidence="9" id="KW-0012">Acyltransferase</keyword>
<evidence type="ECO:0000259" key="8">
    <source>
        <dbReference type="PROSITE" id="PS50968"/>
    </source>
</evidence>
<dbReference type="Pfam" id="PF02780">
    <property type="entry name" value="Transketolase_C"/>
    <property type="match status" value="1"/>
</dbReference>
<dbReference type="CDD" id="cd06849">
    <property type="entry name" value="lipoyl_domain"/>
    <property type="match status" value="1"/>
</dbReference>
<dbReference type="PROSITE" id="PS50968">
    <property type="entry name" value="BIOTINYL_LIPOYL"/>
    <property type="match status" value="1"/>
</dbReference>
<dbReference type="PANTHER" id="PTHR42980">
    <property type="entry name" value="2-OXOISOVALERATE DEHYDROGENASE SUBUNIT BETA-RELATED"/>
    <property type="match status" value="1"/>
</dbReference>
<sequence>MLRLYRWMALARAAEKRQRELVAGGEAHFMMPYRGHEGVAALQLFLGEDDWLHVHYRDQALLLARGLPVSRVFDSLLANANDTAAGGMMGGFHADAGLHILPMVVPTGNHALQAVGVAQELRRSGRPGPAGRPPLVACGFGDGTAQQGEVLEAIAEAVRDRLPMLFYCSDNGYAISTPTGGKTFFDLPRGSASEFLGRKIHRFDARDVGPELGRLGDTIAHARTADGPTLMVLRCERLTNHTNADDQRTYREAEGLAASERDHDPVVNLRRCLADEVDATELDAIDADAEAAVDEAAETARRGAEPAGVAAVSKPFPPNLSTGAEHPPAQPGDVLMIEAMRRVLDARLAADGRVVLLGEDIADPKGDVFGVTRGLSTTHGADRVINSALSESTITGTAIGRAMAGGRPVGFVQFADFLPNGLNQILSELGTIRWRSGGAFECPAIFMVTCGGYKPGLGPFHAQTFEALLAGVPGVDVFMPSTAADAAGLLNAAFESGRPTVFLYPKACLNDRGNACGGVVEELLASPGTAAHRRRGDDLTLVAWGSTASVAEAVADTLAEAGHGVDLLDLRTITPWDRAAVAASAARTGRLLVVHEDNLTAGFGGEVVAAVCEDVDRPLSVKRVARPDVPVPQAFSAQLEVLPSYRRVLDAAASLLGVEADWAAATKAAPVVAGGEFVVEAEGSSPADAAVTITQWLVSAGDRVKKGQNIADLEADKAVFELAAPADAEVAAVLVGEGEEVPVGTPILRLRRLEEAGAAAADGDGSGPVKRTVREDRTPPKLSAPAAPLAADAAAAAASVRVYLSPIHTVEGRNRLDNSDLERRFPGRSAEDIVKRTGIESRPIVGPGQTALSMAVEAAAAALAAEGLALDDLSGIVCHTTTPPLNTPSMACMVLNGLDEQRRAADPKLAPAEAVVYDVNAACSGWLYALDAAFNTVRDNPRSAVLVVTTEALSRVVDPSDFDTAILFGDAATATVVRGSAVADAAGGAAGLPAGSLVLHKPVLSGKADPGMVLTVGFEGGGHVQMDGKRVFVEGVRAMTEMAQRAFTAAGRPLEDVDWLVPHQANRRIFDAVAKKLNVPAEKVIDQIAHCGNTSSSSIPLAIARALRDGSATLEPGQTVGAVAFGGGFTFGAAILEVV</sequence>
<dbReference type="HOGENOM" id="CLU_279768_0_0_0"/>
<evidence type="ECO:0000256" key="4">
    <source>
        <dbReference type="ARBA" id="ARBA00022679"/>
    </source>
</evidence>
<evidence type="ECO:0000256" key="3">
    <source>
        <dbReference type="ARBA" id="ARBA00012277"/>
    </source>
</evidence>
<dbReference type="InterPro" id="IPR001017">
    <property type="entry name" value="DH_E1"/>
</dbReference>
<dbReference type="InterPro" id="IPR016039">
    <property type="entry name" value="Thiolase-like"/>
</dbReference>
<dbReference type="STRING" id="1142394.PSMK_10410"/>
<dbReference type="EMBL" id="AP012338">
    <property type="protein sequence ID" value="BAM03200.1"/>
    <property type="molecule type" value="Genomic_DNA"/>
</dbReference>
<dbReference type="SUPFAM" id="SSF52922">
    <property type="entry name" value="TK C-terminal domain-like"/>
    <property type="match status" value="1"/>
</dbReference>
<keyword evidence="10" id="KW-1185">Reference proteome</keyword>
<evidence type="ECO:0000313" key="10">
    <source>
        <dbReference type="Proteomes" id="UP000007881"/>
    </source>
</evidence>
<evidence type="ECO:0000256" key="1">
    <source>
        <dbReference type="ARBA" id="ARBA00001964"/>
    </source>
</evidence>
<dbReference type="Gene3D" id="3.40.47.10">
    <property type="match status" value="1"/>
</dbReference>
<gene>
    <name evidence="9" type="ordered locus">PSMK_10410</name>
</gene>
<dbReference type="Gene3D" id="3.40.50.920">
    <property type="match status" value="1"/>
</dbReference>
<comment type="cofactor">
    <cofactor evidence="1">
        <name>thiamine diphosphate</name>
        <dbReference type="ChEBI" id="CHEBI:58937"/>
    </cofactor>
</comment>
<dbReference type="GO" id="GO:0007584">
    <property type="term" value="P:response to nutrient"/>
    <property type="evidence" value="ECO:0007669"/>
    <property type="project" value="TreeGrafter"/>
</dbReference>
<name>I0ID62_PHYMF</name>
<accession>I0ID62</accession>
<dbReference type="NCBIfam" id="NF006829">
    <property type="entry name" value="PRK09352.1"/>
    <property type="match status" value="1"/>
</dbReference>
<dbReference type="Pfam" id="PF08541">
    <property type="entry name" value="ACP_syn_III_C"/>
    <property type="match status" value="1"/>
</dbReference>
<organism evidence="9 10">
    <name type="scientific">Phycisphaera mikurensis (strain NBRC 102666 / KCTC 22515 / FYK2301M01)</name>
    <dbReference type="NCBI Taxonomy" id="1142394"/>
    <lineage>
        <taxon>Bacteria</taxon>
        <taxon>Pseudomonadati</taxon>
        <taxon>Planctomycetota</taxon>
        <taxon>Phycisphaerae</taxon>
        <taxon>Phycisphaerales</taxon>
        <taxon>Phycisphaeraceae</taxon>
        <taxon>Phycisphaera</taxon>
    </lineage>
</organism>
<dbReference type="InterPro" id="IPR005475">
    <property type="entry name" value="Transketolase-like_Pyr-bd"/>
</dbReference>
<dbReference type="Proteomes" id="UP000007881">
    <property type="component" value="Chromosome"/>
</dbReference>
<dbReference type="Pfam" id="PF08545">
    <property type="entry name" value="ACP_syn_III"/>
    <property type="match status" value="1"/>
</dbReference>
<evidence type="ECO:0000256" key="2">
    <source>
        <dbReference type="ARBA" id="ARBA00003906"/>
    </source>
</evidence>
<dbReference type="GO" id="GO:0004315">
    <property type="term" value="F:3-oxoacyl-[acyl-carrier-protein] synthase activity"/>
    <property type="evidence" value="ECO:0007669"/>
    <property type="project" value="InterPro"/>
</dbReference>
<comment type="function">
    <text evidence="2">E1 component of the 2-oxoglutarate dehydrogenase (OGDH) complex which catalyzes the decarboxylation of 2-oxoglutarate, the first step in the conversion of 2-oxoglutarate to succinyl-CoA and CO(2).</text>
</comment>
<dbReference type="PANTHER" id="PTHR42980:SF1">
    <property type="entry name" value="2-OXOISOVALERATE DEHYDROGENASE SUBUNIT BETA, MITOCHONDRIAL"/>
    <property type="match status" value="1"/>
</dbReference>
<dbReference type="Gene3D" id="3.40.50.970">
    <property type="match status" value="2"/>
</dbReference>
<dbReference type="Pfam" id="PF00676">
    <property type="entry name" value="E1_dh"/>
    <property type="match status" value="1"/>
</dbReference>
<evidence type="ECO:0000313" key="9">
    <source>
        <dbReference type="EMBL" id="BAM03200.1"/>
    </source>
</evidence>
<dbReference type="InterPro" id="IPR000089">
    <property type="entry name" value="Biotin_lipoyl"/>
</dbReference>
<feature type="region of interest" description="Disordered" evidence="7">
    <location>
        <begin position="759"/>
        <end position="785"/>
    </location>
</feature>
<dbReference type="InterPro" id="IPR009014">
    <property type="entry name" value="Transketo_C/PFOR_II"/>
</dbReference>
<dbReference type="InterPro" id="IPR029061">
    <property type="entry name" value="THDP-binding"/>
</dbReference>
<dbReference type="CDD" id="cd00830">
    <property type="entry name" value="KAS_III"/>
    <property type="match status" value="1"/>
</dbReference>
<reference evidence="9 10" key="1">
    <citation type="submission" date="2012-02" db="EMBL/GenBank/DDBJ databases">
        <title>Complete genome sequence of Phycisphaera mikurensis NBRC 102666.</title>
        <authorList>
            <person name="Ankai A."/>
            <person name="Hosoyama A."/>
            <person name="Terui Y."/>
            <person name="Sekine M."/>
            <person name="Fukai R."/>
            <person name="Kato Y."/>
            <person name="Nakamura S."/>
            <person name="Yamada-Narita S."/>
            <person name="Kawakoshi A."/>
            <person name="Fukunaga Y."/>
            <person name="Yamazaki S."/>
            <person name="Fujita N."/>
        </authorList>
    </citation>
    <scope>NUCLEOTIDE SEQUENCE [LARGE SCALE GENOMIC DNA]</scope>
    <source>
        <strain evidence="10">NBRC 102666 / KCTC 22515 / FYK2301M01</strain>
    </source>
</reference>
<keyword evidence="5" id="KW-0560">Oxidoreductase</keyword>
<dbReference type="EC" id="1.2.4.4" evidence="3"/>
<dbReference type="GO" id="GO:0003863">
    <property type="term" value="F:branched-chain 2-oxo acid dehydrogenase activity"/>
    <property type="evidence" value="ECO:0007669"/>
    <property type="project" value="UniProtKB-EC"/>
</dbReference>
<dbReference type="InterPro" id="IPR013747">
    <property type="entry name" value="ACP_syn_III_C"/>
</dbReference>
<dbReference type="eggNOG" id="COG0508">
    <property type="taxonomic scope" value="Bacteria"/>
</dbReference>
<dbReference type="eggNOG" id="COG1071">
    <property type="taxonomic scope" value="Bacteria"/>
</dbReference>
<dbReference type="PATRIC" id="fig|1142394.8.peg.1072"/>
<dbReference type="SMART" id="SM00861">
    <property type="entry name" value="Transket_pyr"/>
    <property type="match status" value="1"/>
</dbReference>
<dbReference type="InterPro" id="IPR033248">
    <property type="entry name" value="Transketolase_C"/>
</dbReference>
<keyword evidence="4 9" id="KW-0808">Transferase</keyword>
<dbReference type="SUPFAM" id="SSF52518">
    <property type="entry name" value="Thiamin diphosphate-binding fold (THDP-binding)"/>
    <property type="match status" value="2"/>
</dbReference>
<dbReference type="AlphaFoldDB" id="I0ID62"/>
<dbReference type="SUPFAM" id="SSF53901">
    <property type="entry name" value="Thiolase-like"/>
    <property type="match status" value="1"/>
</dbReference>
<evidence type="ECO:0000256" key="6">
    <source>
        <dbReference type="ARBA" id="ARBA00023052"/>
    </source>
</evidence>
<dbReference type="Pfam" id="PF02779">
    <property type="entry name" value="Transket_pyr"/>
    <property type="match status" value="1"/>
</dbReference>
<dbReference type="eggNOG" id="COG0332">
    <property type="taxonomic scope" value="Bacteria"/>
</dbReference>
<dbReference type="Pfam" id="PF00364">
    <property type="entry name" value="Biotin_lipoyl"/>
    <property type="match status" value="1"/>
</dbReference>
<feature type="domain" description="Lipoyl-binding" evidence="8">
    <location>
        <begin position="674"/>
        <end position="751"/>
    </location>
</feature>
<dbReference type="SUPFAM" id="SSF51230">
    <property type="entry name" value="Single hybrid motif"/>
    <property type="match status" value="1"/>
</dbReference>
<dbReference type="InterPro" id="IPR011053">
    <property type="entry name" value="Single_hybrid_motif"/>
</dbReference>
<protein>
    <recommendedName>
        <fullName evidence="3">3-methyl-2-oxobutanoate dehydrogenase (2-methylpropanoyl-transferring)</fullName>
        <ecNumber evidence="3">1.2.4.4</ecNumber>
    </recommendedName>
</protein>
<proteinExistence type="predicted"/>
<dbReference type="KEGG" id="phm:PSMK_10410"/>
<dbReference type="GO" id="GO:0006633">
    <property type="term" value="P:fatty acid biosynthetic process"/>
    <property type="evidence" value="ECO:0007669"/>
    <property type="project" value="InterPro"/>
</dbReference>
<dbReference type="Gene3D" id="2.40.50.100">
    <property type="match status" value="1"/>
</dbReference>
<evidence type="ECO:0000256" key="5">
    <source>
        <dbReference type="ARBA" id="ARBA00023002"/>
    </source>
</evidence>
<dbReference type="GO" id="GO:0009083">
    <property type="term" value="P:branched-chain amino acid catabolic process"/>
    <property type="evidence" value="ECO:0007669"/>
    <property type="project" value="TreeGrafter"/>
</dbReference>
<keyword evidence="6" id="KW-0786">Thiamine pyrophosphate</keyword>
<dbReference type="InterPro" id="IPR013751">
    <property type="entry name" value="ACP_syn_III_N"/>
</dbReference>